<evidence type="ECO:0000313" key="2">
    <source>
        <dbReference type="Proteomes" id="UP000798662"/>
    </source>
</evidence>
<keyword evidence="2" id="KW-1185">Reference proteome</keyword>
<dbReference type="Proteomes" id="UP000798662">
    <property type="component" value="Chromosome 2"/>
</dbReference>
<sequence>MGYLVPGTYVDAEDAYDSLRFVAVARSQENLSWDTNSPNGSYRGLVDKQDVDDDHIKTILRQAATIMRVATKRLPNGHVTLLRRMSAIKDPVNKKHLKALLRQRSVRAVAHYRLTGATAMKTAWYKLLHNVGAGVVAINRRVLEFEKSDRPGLTGKRSTRIRLGWGATQMRLLPTPAQLREERRRAFDNEDRIAHFFFTRDGPGELVQWDYIRGSGSAGIRRYRSTEGVEKRLRSYNNRYWEQKTTDDAEEVEEEGEDLSDDEDDGYFFENENAESEGCYAPVEKDAAKLKELERMSHSYLENDDGSGELKILAVGFNVVAALQRGIDRCAAPGPTCAADAATVMASGTLVADGGLVRGKNIKAFTFVLSWPHLLQGRTEPTPMLYSFSGEKSVDELVAKAVRGMVGQVMDASFTIPIPAYESDEAVIAPLDDAGNTRVPVTLHEEVQVCGT</sequence>
<evidence type="ECO:0000313" key="1">
    <source>
        <dbReference type="EMBL" id="KAK1864508.1"/>
    </source>
</evidence>
<proteinExistence type="predicted"/>
<dbReference type="EMBL" id="CM020619">
    <property type="protein sequence ID" value="KAK1864508.1"/>
    <property type="molecule type" value="Genomic_DNA"/>
</dbReference>
<gene>
    <name evidence="1" type="ORF">I4F81_007054</name>
</gene>
<accession>A0ACC3C3Q5</accession>
<name>A0ACC3C3Q5_PYRYE</name>
<organism evidence="1 2">
    <name type="scientific">Pyropia yezoensis</name>
    <name type="common">Susabi-nori</name>
    <name type="synonym">Porphyra yezoensis</name>
    <dbReference type="NCBI Taxonomy" id="2788"/>
    <lineage>
        <taxon>Eukaryota</taxon>
        <taxon>Rhodophyta</taxon>
        <taxon>Bangiophyceae</taxon>
        <taxon>Bangiales</taxon>
        <taxon>Bangiaceae</taxon>
        <taxon>Pyropia</taxon>
    </lineage>
</organism>
<comment type="caution">
    <text evidence="1">The sequence shown here is derived from an EMBL/GenBank/DDBJ whole genome shotgun (WGS) entry which is preliminary data.</text>
</comment>
<protein>
    <submittedName>
        <fullName evidence="1">Uncharacterized protein</fullName>
    </submittedName>
</protein>
<reference evidence="1" key="1">
    <citation type="submission" date="2019-11" db="EMBL/GenBank/DDBJ databases">
        <title>Nori genome reveals adaptations in red seaweeds to the harsh intertidal environment.</title>
        <authorList>
            <person name="Wang D."/>
            <person name="Mao Y."/>
        </authorList>
    </citation>
    <scope>NUCLEOTIDE SEQUENCE</scope>
    <source>
        <tissue evidence="1">Gametophyte</tissue>
    </source>
</reference>